<feature type="non-terminal residue" evidence="6">
    <location>
        <position position="1"/>
    </location>
</feature>
<keyword evidence="7" id="KW-1185">Reference proteome</keyword>
<evidence type="ECO:0000256" key="2">
    <source>
        <dbReference type="ARBA" id="ARBA00022448"/>
    </source>
</evidence>
<dbReference type="SUPFAM" id="SSF48371">
    <property type="entry name" value="ARM repeat"/>
    <property type="match status" value="1"/>
</dbReference>
<gene>
    <name evidence="6" type="ORF">ALEPTO_LOCUS10704</name>
</gene>
<dbReference type="OrthoDB" id="29308at2759"/>
<dbReference type="GO" id="GO:0016192">
    <property type="term" value="P:vesicle-mediated transport"/>
    <property type="evidence" value="ECO:0007669"/>
    <property type="project" value="InterPro"/>
</dbReference>
<dbReference type="PANTHER" id="PTHR22780">
    <property type="entry name" value="ADAPTIN, ALPHA/GAMMA/EPSILON"/>
    <property type="match status" value="1"/>
</dbReference>
<name>A0A9N9EFN5_9GLOM</name>
<dbReference type="Pfam" id="PF01602">
    <property type="entry name" value="Adaptin_N"/>
    <property type="match status" value="1"/>
</dbReference>
<dbReference type="GO" id="GO:0012505">
    <property type="term" value="C:endomembrane system"/>
    <property type="evidence" value="ECO:0007669"/>
    <property type="project" value="UniProtKB-SubCell"/>
</dbReference>
<accession>A0A9N9EFN5</accession>
<keyword evidence="4" id="KW-0472">Membrane</keyword>
<dbReference type="InterPro" id="IPR016024">
    <property type="entry name" value="ARM-type_fold"/>
</dbReference>
<dbReference type="Gene3D" id="1.25.10.10">
    <property type="entry name" value="Leucine-rich Repeat Variant"/>
    <property type="match status" value="1"/>
</dbReference>
<sequence length="660" mass="75786">MTSQLPTLLNTNYLTSGHSRGFFEFVSRVADAKNNQEEERYVTEELYALKQKLAQPDISLSKMKDYINRLIFCEILGHDVNFGHIYALKLAQSAKTLSEKRVGYLACSLFMTQKHELSIMLINTIQKDLNSRNYHDVCAALGVMSHVVDSEMIPAILKPLQEKLTHHMEVVRKKTLIVFHHFYQSSPDLILHLEPQFRDILKSHDPAVLGAVLCLYVDFVRDNPSQFRDLVPIFINILEQVLDRWLVRTYDYHGIPAPWIQIQLVEILGLFGRDDEMISEMVCPIIIQALRRSEQGVDAAYAVIFECIRALSRLSTPTFSKIVNQSSSITDDNPLNVITRFLKSKNLNLKYIGLLAISEIDPKWWVEGDWWGEEQMTVIVECLDEKDETLKRKALDLLYKMINSQNVTVVVDRIMEALKATSFNDKFLRRQLIERIVDSNWMISTLIKTFHAAGDVVDESLEDRVVMMITQKGSYETVAWEQNLRKCAVYEFSKLIENKEIVKELPNSLLILAIKILGELIKYTDNQDIVISRLSDCLLETNVTEIQIQIMNSLLKCISLTKNCPKNVKVAVIKCRTHNSFEIKQCCNEFIILTDNLALLEKIVISNTENDNWKNPFNDSFIIDDSLLFLDDYVKESIENGGRSYSPVPIIRNSSESSAK</sequence>
<evidence type="ECO:0000313" key="7">
    <source>
        <dbReference type="Proteomes" id="UP000789508"/>
    </source>
</evidence>
<proteinExistence type="predicted"/>
<comment type="subcellular location">
    <subcellularLocation>
        <location evidence="1">Endomembrane system</location>
    </subcellularLocation>
</comment>
<evidence type="ECO:0000259" key="5">
    <source>
        <dbReference type="Pfam" id="PF01602"/>
    </source>
</evidence>
<keyword evidence="3" id="KW-0653">Protein transport</keyword>
<dbReference type="GO" id="GO:0030117">
    <property type="term" value="C:membrane coat"/>
    <property type="evidence" value="ECO:0007669"/>
    <property type="project" value="InterPro"/>
</dbReference>
<dbReference type="Proteomes" id="UP000789508">
    <property type="component" value="Unassembled WGS sequence"/>
</dbReference>
<dbReference type="GO" id="GO:0006886">
    <property type="term" value="P:intracellular protein transport"/>
    <property type="evidence" value="ECO:0007669"/>
    <property type="project" value="InterPro"/>
</dbReference>
<evidence type="ECO:0000313" key="6">
    <source>
        <dbReference type="EMBL" id="CAG8674985.1"/>
    </source>
</evidence>
<evidence type="ECO:0000256" key="4">
    <source>
        <dbReference type="ARBA" id="ARBA00023136"/>
    </source>
</evidence>
<feature type="domain" description="Clathrin/coatomer adaptor adaptin-like N-terminal" evidence="5">
    <location>
        <begin position="38"/>
        <end position="589"/>
    </location>
</feature>
<dbReference type="InterPro" id="IPR050840">
    <property type="entry name" value="Adaptor_Complx_Large_Subunit"/>
</dbReference>
<dbReference type="InterPro" id="IPR011989">
    <property type="entry name" value="ARM-like"/>
</dbReference>
<keyword evidence="2" id="KW-0813">Transport</keyword>
<protein>
    <submittedName>
        <fullName evidence="6">12601_t:CDS:1</fullName>
    </submittedName>
</protein>
<comment type="caution">
    <text evidence="6">The sequence shown here is derived from an EMBL/GenBank/DDBJ whole genome shotgun (WGS) entry which is preliminary data.</text>
</comment>
<dbReference type="InterPro" id="IPR002553">
    <property type="entry name" value="Clathrin/coatomer_adapt-like_N"/>
</dbReference>
<evidence type="ECO:0000256" key="1">
    <source>
        <dbReference type="ARBA" id="ARBA00004308"/>
    </source>
</evidence>
<reference evidence="6" key="1">
    <citation type="submission" date="2021-06" db="EMBL/GenBank/DDBJ databases">
        <authorList>
            <person name="Kallberg Y."/>
            <person name="Tangrot J."/>
            <person name="Rosling A."/>
        </authorList>
    </citation>
    <scope>NUCLEOTIDE SEQUENCE</scope>
    <source>
        <strain evidence="6">FL130A</strain>
    </source>
</reference>
<dbReference type="EMBL" id="CAJVPS010013086">
    <property type="protein sequence ID" value="CAG8674985.1"/>
    <property type="molecule type" value="Genomic_DNA"/>
</dbReference>
<dbReference type="AlphaFoldDB" id="A0A9N9EFN5"/>
<organism evidence="6 7">
    <name type="scientific">Ambispora leptoticha</name>
    <dbReference type="NCBI Taxonomy" id="144679"/>
    <lineage>
        <taxon>Eukaryota</taxon>
        <taxon>Fungi</taxon>
        <taxon>Fungi incertae sedis</taxon>
        <taxon>Mucoromycota</taxon>
        <taxon>Glomeromycotina</taxon>
        <taxon>Glomeromycetes</taxon>
        <taxon>Archaeosporales</taxon>
        <taxon>Ambisporaceae</taxon>
        <taxon>Ambispora</taxon>
    </lineage>
</organism>
<evidence type="ECO:0000256" key="3">
    <source>
        <dbReference type="ARBA" id="ARBA00022927"/>
    </source>
</evidence>